<dbReference type="InterPro" id="IPR004839">
    <property type="entry name" value="Aminotransferase_I/II_large"/>
</dbReference>
<accession>A0ABZ0I4V5</accession>
<dbReference type="PANTHER" id="PTHR43643:SF3">
    <property type="entry name" value="HISTIDINOL-PHOSPHATE AMINOTRANSFERASE"/>
    <property type="match status" value="1"/>
</dbReference>
<keyword evidence="7" id="KW-1185">Reference proteome</keyword>
<dbReference type="EMBL" id="CP136864">
    <property type="protein sequence ID" value="WOJ94205.1"/>
    <property type="molecule type" value="Genomic_DNA"/>
</dbReference>
<dbReference type="Gene3D" id="3.90.1150.10">
    <property type="entry name" value="Aspartate Aminotransferase, domain 1"/>
    <property type="match status" value="1"/>
</dbReference>
<dbReference type="SUPFAM" id="SSF53383">
    <property type="entry name" value="PLP-dependent transferases"/>
    <property type="match status" value="1"/>
</dbReference>
<dbReference type="Pfam" id="PF00155">
    <property type="entry name" value="Aminotran_1_2"/>
    <property type="match status" value="1"/>
</dbReference>
<feature type="domain" description="Aminotransferase class I/classII large" evidence="5">
    <location>
        <begin position="50"/>
        <end position="375"/>
    </location>
</feature>
<evidence type="ECO:0000259" key="5">
    <source>
        <dbReference type="Pfam" id="PF00155"/>
    </source>
</evidence>
<dbReference type="InterPro" id="IPR015421">
    <property type="entry name" value="PyrdxlP-dep_Trfase_major"/>
</dbReference>
<dbReference type="Proteomes" id="UP001626537">
    <property type="component" value="Chromosome"/>
</dbReference>
<dbReference type="InterPro" id="IPR006311">
    <property type="entry name" value="TAT_signal"/>
</dbReference>
<gene>
    <name evidence="6" type="ORF">R0135_03320</name>
</gene>
<evidence type="ECO:0000313" key="7">
    <source>
        <dbReference type="Proteomes" id="UP001626537"/>
    </source>
</evidence>
<evidence type="ECO:0000313" key="6">
    <source>
        <dbReference type="EMBL" id="WOJ94205.1"/>
    </source>
</evidence>
<keyword evidence="3 6" id="KW-0808">Transferase</keyword>
<dbReference type="EC" id="2.6.1.9" evidence="6"/>
<evidence type="ECO:0000256" key="4">
    <source>
        <dbReference type="ARBA" id="ARBA00022898"/>
    </source>
</evidence>
<dbReference type="InterPro" id="IPR015424">
    <property type="entry name" value="PyrdxlP-dep_Trfase"/>
</dbReference>
<reference evidence="6 7" key="1">
    <citation type="submission" date="2023-10" db="EMBL/GenBank/DDBJ databases">
        <title>Two novel species belonging to the OM43/NOR5 clade.</title>
        <authorList>
            <person name="Park M."/>
        </authorList>
    </citation>
    <scope>NUCLEOTIDE SEQUENCE [LARGE SCALE GENOMIC DNA]</scope>
    <source>
        <strain evidence="6 7">IMCC43200</strain>
    </source>
</reference>
<organism evidence="6 7">
    <name type="scientific">Congregibacter variabilis</name>
    <dbReference type="NCBI Taxonomy" id="3081200"/>
    <lineage>
        <taxon>Bacteria</taxon>
        <taxon>Pseudomonadati</taxon>
        <taxon>Pseudomonadota</taxon>
        <taxon>Gammaproteobacteria</taxon>
        <taxon>Cellvibrionales</taxon>
        <taxon>Halieaceae</taxon>
        <taxon>Congregibacter</taxon>
    </lineage>
</organism>
<name>A0ABZ0I4V5_9GAMM</name>
<dbReference type="GO" id="GO:0004400">
    <property type="term" value="F:histidinol-phosphate transaminase activity"/>
    <property type="evidence" value="ECO:0007669"/>
    <property type="project" value="UniProtKB-EC"/>
</dbReference>
<dbReference type="RefSeq" id="WP_407348842.1">
    <property type="nucleotide sequence ID" value="NZ_CP136864.1"/>
</dbReference>
<evidence type="ECO:0000256" key="3">
    <source>
        <dbReference type="ARBA" id="ARBA00022679"/>
    </source>
</evidence>
<dbReference type="PANTHER" id="PTHR43643">
    <property type="entry name" value="HISTIDINOL-PHOSPHATE AMINOTRANSFERASE 2"/>
    <property type="match status" value="1"/>
</dbReference>
<proteinExistence type="inferred from homology"/>
<evidence type="ECO:0000256" key="1">
    <source>
        <dbReference type="ARBA" id="ARBA00007970"/>
    </source>
</evidence>
<sequence>MTVDFNRRGFLVGAASVAAATTVLSPSMSWAKDAAKVTRLTPLYGPAPGVAKLNANENPYGPSKKALAAIQEASLSGSYYASESAMALRAMIAERNGVDPEFVAISSGSSGVLAATAINAAQTGNILGPDLFWDTTSMAVEHQEIGKIVRLPKDAGLEIDLDAMYDAIDDSISMVQVVNPNNPTGLLTDPVALKAFCIKASKKATVLVDEAYNEVTDAPESNTMVSLVRDGHDVIVARTFSKIYGLAGMRIGYIIAAPQTIESIGKYGIGSYGLNQAGLAAAIASYEDDEFMNASRAKIREGREMVYSALKENGLTALPSQTNFIFADLGSINAQTFREAMEKENVLIRGIYRDYTNWSRVSMGRLEHVQMYVDALPKVLSQFS</sequence>
<evidence type="ECO:0000256" key="2">
    <source>
        <dbReference type="ARBA" id="ARBA00022576"/>
    </source>
</evidence>
<dbReference type="InterPro" id="IPR050106">
    <property type="entry name" value="HistidinolP_aminotransfase"/>
</dbReference>
<dbReference type="Gene3D" id="3.40.640.10">
    <property type="entry name" value="Type I PLP-dependent aspartate aminotransferase-like (Major domain)"/>
    <property type="match status" value="1"/>
</dbReference>
<keyword evidence="2 6" id="KW-0032">Aminotransferase</keyword>
<dbReference type="PROSITE" id="PS51318">
    <property type="entry name" value="TAT"/>
    <property type="match status" value="1"/>
</dbReference>
<keyword evidence="4" id="KW-0663">Pyridoxal phosphate</keyword>
<comment type="similarity">
    <text evidence="1">Belongs to the class-II pyridoxal-phosphate-dependent aminotransferase family. Histidinol-phosphate aminotransferase subfamily.</text>
</comment>
<dbReference type="CDD" id="cd00609">
    <property type="entry name" value="AAT_like"/>
    <property type="match status" value="1"/>
</dbReference>
<protein>
    <submittedName>
        <fullName evidence="6">Histidinol-phosphate transaminase</fullName>
        <ecNumber evidence="6">2.6.1.9</ecNumber>
    </submittedName>
</protein>
<dbReference type="InterPro" id="IPR015422">
    <property type="entry name" value="PyrdxlP-dep_Trfase_small"/>
</dbReference>